<name>A0A1B0DLF9_PHLPP</name>
<keyword evidence="2" id="KW-1185">Reference proteome</keyword>
<dbReference type="AlphaFoldDB" id="A0A1B0DLF9"/>
<evidence type="ECO:0000313" key="2">
    <source>
        <dbReference type="Proteomes" id="UP000092462"/>
    </source>
</evidence>
<dbReference type="EnsemblMetazoa" id="PPAI009199-RA">
    <property type="protein sequence ID" value="PPAI009199-PA"/>
    <property type="gene ID" value="PPAI009199"/>
</dbReference>
<evidence type="ECO:0000313" key="1">
    <source>
        <dbReference type="EnsemblMetazoa" id="PPAI009199-PA"/>
    </source>
</evidence>
<dbReference type="Proteomes" id="UP000092462">
    <property type="component" value="Unassembled WGS sequence"/>
</dbReference>
<dbReference type="VEuPathDB" id="VectorBase:PPAPM1_012502"/>
<reference evidence="1" key="1">
    <citation type="submission" date="2022-08" db="UniProtKB">
        <authorList>
            <consortium name="EnsemblMetazoa"/>
        </authorList>
    </citation>
    <scope>IDENTIFICATION</scope>
    <source>
        <strain evidence="1">Israel</strain>
    </source>
</reference>
<protein>
    <submittedName>
        <fullName evidence="1">Uncharacterized protein</fullName>
    </submittedName>
</protein>
<proteinExistence type="predicted"/>
<sequence>MEYEKRDLKALLDDGNELMREKDKKIAELERILKAEDDIYSTARRDCEAEIKKMQEAYQKLMTEKHSYQLTLENTRSTVNILMERLKRSDTDVEVLNLEKSSMNCEIEHLKEQILRIEEEKEELRGALETLHKSSMALEVEMKGREALFEQLMNSEAETLAVVDNLGKLFQDRIDEGAGKYAEMYNDLKKRYEVRETYIKDMKSLLEEFADGIELARIELDLKDQKLNDLEEENRTIKLESMTYKFKCQQFETESNGSTDGVRPPNPTPDPTREAPEGVESNQVIQELIKELEKETDDAVQTETARQIRLLEDFVDWNTDHAEENKKLRQQLSEMMNKVEKLEAQIRQEAKFERKPTAEKRFECYREDNMILKERISQLEFVNKDQEVTINVLKDLIDFNPATHSAPVTPHKRKDRNLQGTPKTPKSLFAGGKENLSPSTKVLRQRNN</sequence>
<accession>A0A1B0DLF9</accession>
<organism evidence="1 2">
    <name type="scientific">Phlebotomus papatasi</name>
    <name type="common">Sandfly</name>
    <dbReference type="NCBI Taxonomy" id="29031"/>
    <lineage>
        <taxon>Eukaryota</taxon>
        <taxon>Metazoa</taxon>
        <taxon>Ecdysozoa</taxon>
        <taxon>Arthropoda</taxon>
        <taxon>Hexapoda</taxon>
        <taxon>Insecta</taxon>
        <taxon>Pterygota</taxon>
        <taxon>Neoptera</taxon>
        <taxon>Endopterygota</taxon>
        <taxon>Diptera</taxon>
        <taxon>Nematocera</taxon>
        <taxon>Psychodoidea</taxon>
        <taxon>Psychodidae</taxon>
        <taxon>Phlebotomus</taxon>
        <taxon>Phlebotomus</taxon>
    </lineage>
</organism>
<dbReference type="Gene3D" id="1.10.287.1490">
    <property type="match status" value="1"/>
</dbReference>
<dbReference type="EMBL" id="AJVK01036408">
    <property type="status" value="NOT_ANNOTATED_CDS"/>
    <property type="molecule type" value="Genomic_DNA"/>
</dbReference>
<dbReference type="VEuPathDB" id="VectorBase:PPAI009199"/>